<organism evidence="1 2">
    <name type="scientific">Periplaneta americana</name>
    <name type="common">American cockroach</name>
    <name type="synonym">Blatta americana</name>
    <dbReference type="NCBI Taxonomy" id="6978"/>
    <lineage>
        <taxon>Eukaryota</taxon>
        <taxon>Metazoa</taxon>
        <taxon>Ecdysozoa</taxon>
        <taxon>Arthropoda</taxon>
        <taxon>Hexapoda</taxon>
        <taxon>Insecta</taxon>
        <taxon>Pterygota</taxon>
        <taxon>Neoptera</taxon>
        <taxon>Polyneoptera</taxon>
        <taxon>Dictyoptera</taxon>
        <taxon>Blattodea</taxon>
        <taxon>Blattoidea</taxon>
        <taxon>Blattidae</taxon>
        <taxon>Blattinae</taxon>
        <taxon>Periplaneta</taxon>
    </lineage>
</organism>
<reference evidence="1 2" key="1">
    <citation type="journal article" date="2022" name="Allergy">
        <title>Genome assembly and annotation of Periplaneta americana reveal a comprehensive cockroach allergen profile.</title>
        <authorList>
            <person name="Wang L."/>
            <person name="Xiong Q."/>
            <person name="Saelim N."/>
            <person name="Wang L."/>
            <person name="Nong W."/>
            <person name="Wan A.T."/>
            <person name="Shi M."/>
            <person name="Liu X."/>
            <person name="Cao Q."/>
            <person name="Hui J.H.L."/>
            <person name="Sookrung N."/>
            <person name="Leung T.F."/>
            <person name="Tungtrongchitr A."/>
            <person name="Tsui S.K.W."/>
        </authorList>
    </citation>
    <scope>NUCLEOTIDE SEQUENCE [LARGE SCALE GENOMIC DNA]</scope>
    <source>
        <strain evidence="1">PWHHKU_190912</strain>
    </source>
</reference>
<evidence type="ECO:0000313" key="1">
    <source>
        <dbReference type="EMBL" id="KAJ4426857.1"/>
    </source>
</evidence>
<proteinExistence type="predicted"/>
<accession>A0ABQ8RYY9</accession>
<evidence type="ECO:0000313" key="2">
    <source>
        <dbReference type="Proteomes" id="UP001148838"/>
    </source>
</evidence>
<sequence>MGFTDFADECPQCVICNKVFPNSSMFPVKLRRHFSIQKFTNKTADYFERKSDNSSSSDKILPRVKTNNEKALKTSYLPLPSSTSGTEMFSSSLKTRYRGTIALTCAQMAQRPWWVLLLALLQGSRTEQVVTVYYTNTPSQRKNASLVARHQLERNLTMSYNRGGDGKPRGFGFSGFQLKRDRASQLPPPPSSAISKHGYSTMSAISQNALAASYGLPRKRSKTEEERVRKSQFLPDAFPIHCGLKQEDTLSPLLFNFALEYAIRKVQDNREGLELNGLHQLLVYAFKVCHGSLYAIMWLADEPRELNLPTLPQRCITYEAENLPSKYGVHSEEYAADFLAKKGTTIPLSYPNMLPFHRASTNTRSRVRQCFHKSLEEQIKDKHWKDALNSPLPEWSRREAVVTFRTTVGHDYLANHLYCLGVLSSPHCMLCGCSDNMGSSHTLRLVQRFHLSALWIDRERMQQC</sequence>
<keyword evidence="2" id="KW-1185">Reference proteome</keyword>
<gene>
    <name evidence="1" type="ORF">ANN_26656</name>
</gene>
<dbReference type="Proteomes" id="UP001148838">
    <property type="component" value="Unassembled WGS sequence"/>
</dbReference>
<name>A0ABQ8RYY9_PERAM</name>
<dbReference type="EMBL" id="JAJSOF020000039">
    <property type="protein sequence ID" value="KAJ4426857.1"/>
    <property type="molecule type" value="Genomic_DNA"/>
</dbReference>
<evidence type="ECO:0008006" key="3">
    <source>
        <dbReference type="Google" id="ProtNLM"/>
    </source>
</evidence>
<protein>
    <recommendedName>
        <fullName evidence="3">C2H2-type domain-containing protein</fullName>
    </recommendedName>
</protein>
<comment type="caution">
    <text evidence="1">The sequence shown here is derived from an EMBL/GenBank/DDBJ whole genome shotgun (WGS) entry which is preliminary data.</text>
</comment>